<reference evidence="1" key="1">
    <citation type="submission" date="2019-12" db="EMBL/GenBank/DDBJ databases">
        <title>Genome sequencing and annotation of Brassica cretica.</title>
        <authorList>
            <person name="Studholme D.J."/>
            <person name="Sarris P.F."/>
        </authorList>
    </citation>
    <scope>NUCLEOTIDE SEQUENCE</scope>
    <source>
        <strain evidence="1">PFS-102/07</strain>
        <tissue evidence="1">Leaf</tissue>
    </source>
</reference>
<accession>A0A8S9JXX5</accession>
<name>A0A8S9JXX5_BRACR</name>
<protein>
    <submittedName>
        <fullName evidence="1">Uncharacterized protein</fullName>
    </submittedName>
</protein>
<evidence type="ECO:0000313" key="1">
    <source>
        <dbReference type="EMBL" id="KAF2586914.1"/>
    </source>
</evidence>
<comment type="caution">
    <text evidence="1">The sequence shown here is derived from an EMBL/GenBank/DDBJ whole genome shotgun (WGS) entry which is preliminary data.</text>
</comment>
<dbReference type="EMBL" id="QGKY02000246">
    <property type="protein sequence ID" value="KAF2586914.1"/>
    <property type="molecule type" value="Genomic_DNA"/>
</dbReference>
<organism evidence="1">
    <name type="scientific">Brassica cretica</name>
    <name type="common">Mustard</name>
    <dbReference type="NCBI Taxonomy" id="69181"/>
    <lineage>
        <taxon>Eukaryota</taxon>
        <taxon>Viridiplantae</taxon>
        <taxon>Streptophyta</taxon>
        <taxon>Embryophyta</taxon>
        <taxon>Tracheophyta</taxon>
        <taxon>Spermatophyta</taxon>
        <taxon>Magnoliopsida</taxon>
        <taxon>eudicotyledons</taxon>
        <taxon>Gunneridae</taxon>
        <taxon>Pentapetalae</taxon>
        <taxon>rosids</taxon>
        <taxon>malvids</taxon>
        <taxon>Brassicales</taxon>
        <taxon>Brassicaceae</taxon>
        <taxon>Brassiceae</taxon>
        <taxon>Brassica</taxon>
    </lineage>
</organism>
<sequence length="126" mass="14213">MSVSDYSYSTGSYAYLVPQSYFDQRDITERVYQSLELHFSPGIRFFLNSLAPQLLLEHLAEQFTSASALLVTLDDMSPKDDEDQPVGQLKANAIYISKYLRNDTILKFIGDNFPLNLDTSSAKASE</sequence>
<proteinExistence type="predicted"/>
<gene>
    <name evidence="1" type="ORF">F2Q70_00033970</name>
</gene>
<dbReference type="AlphaFoldDB" id="A0A8S9JXX5"/>